<feature type="region of interest" description="Disordered" evidence="1">
    <location>
        <begin position="137"/>
        <end position="191"/>
    </location>
</feature>
<gene>
    <name evidence="2" type="ORF">PHLCEN_2v10926</name>
</gene>
<feature type="compositionally biased region" description="Basic and acidic residues" evidence="1">
    <location>
        <begin position="453"/>
        <end position="463"/>
    </location>
</feature>
<dbReference type="AlphaFoldDB" id="A0A2R6NLG9"/>
<accession>A0A2R6NLG9</accession>
<feature type="region of interest" description="Disordered" evidence="1">
    <location>
        <begin position="451"/>
        <end position="474"/>
    </location>
</feature>
<feature type="compositionally biased region" description="Basic residues" evidence="1">
    <location>
        <begin position="145"/>
        <end position="157"/>
    </location>
</feature>
<keyword evidence="3" id="KW-1185">Reference proteome</keyword>
<reference evidence="2 3" key="1">
    <citation type="submission" date="2018-02" db="EMBL/GenBank/DDBJ databases">
        <title>Genome sequence of the basidiomycete white-rot fungus Phlebia centrifuga.</title>
        <authorList>
            <person name="Granchi Z."/>
            <person name="Peng M."/>
            <person name="de Vries R.P."/>
            <person name="Hilden K."/>
            <person name="Makela M.R."/>
            <person name="Grigoriev I."/>
            <person name="Riley R."/>
        </authorList>
    </citation>
    <scope>NUCLEOTIDE SEQUENCE [LARGE SCALE GENOMIC DNA]</scope>
    <source>
        <strain evidence="2 3">FBCC195</strain>
    </source>
</reference>
<proteinExistence type="predicted"/>
<organism evidence="2 3">
    <name type="scientific">Hermanssonia centrifuga</name>
    <dbReference type="NCBI Taxonomy" id="98765"/>
    <lineage>
        <taxon>Eukaryota</taxon>
        <taxon>Fungi</taxon>
        <taxon>Dikarya</taxon>
        <taxon>Basidiomycota</taxon>
        <taxon>Agaricomycotina</taxon>
        <taxon>Agaricomycetes</taxon>
        <taxon>Polyporales</taxon>
        <taxon>Meruliaceae</taxon>
        <taxon>Hermanssonia</taxon>
    </lineage>
</organism>
<comment type="caution">
    <text evidence="2">The sequence shown here is derived from an EMBL/GenBank/DDBJ whole genome shotgun (WGS) entry which is preliminary data.</text>
</comment>
<evidence type="ECO:0000313" key="3">
    <source>
        <dbReference type="Proteomes" id="UP000186601"/>
    </source>
</evidence>
<evidence type="ECO:0000256" key="1">
    <source>
        <dbReference type="SAM" id="MobiDB-lite"/>
    </source>
</evidence>
<dbReference type="Proteomes" id="UP000186601">
    <property type="component" value="Unassembled WGS sequence"/>
</dbReference>
<name>A0A2R6NLG9_9APHY</name>
<sequence>MSSLEPGTAAYIPSVLARIREVHPDLPLEPVIVQSLLICLVAGDPSAAHGHESDYAASRSSKNLVLRTNEEDVGLVANLTELILTTVFGFPTHKRKLKKHPQDSTSLLGQRHLFATEPSDTFLRHLFFRGKHASRLSIGGDSQRSRKIGNAHERKRSSTLPQPSPVTHDISLPPTGSSPTHTREGTIESDFDVTSLGSSRRVLLTPASTLRMRPQAPRMQTEPAMFLPPRLKVQSPDASSQHSTLSATLPKALVVSGLENVGVPAQRSLLQVLHEHKLVLGGLGYAEDAEDSGRTWNLPDDFLVVYVCPTDTASRPPILRSLDTASSSHSPLLRTTSLAPSYPGLSTSPVFSAQELSYLRSLTSPPPPYLPLPNDPKAESLPDAYTSIHSSLKMYLADLFSAARHHPLLDGTMLSLRAHRDAEDLARAFRVICGNTIGAELVTEVAAMASSDEDSRHSRDARVDNGTFTEGDEESLEWGKVHEDDDFLGVELEKGKKKASSVRSVEVRIQAPDSPEDVGPFNPESLVHHNIRTGLSPLPLREPQIWDVSEVDIAKIFPRVVSHRLRTRDGPDDEILGSLMNPAVHDSIPPGFTEVSKRRDNMDKKTVKQVLIGILADV</sequence>
<dbReference type="EMBL" id="MLYV02001096">
    <property type="protein sequence ID" value="PSR73205.1"/>
    <property type="molecule type" value="Genomic_DNA"/>
</dbReference>
<protein>
    <submittedName>
        <fullName evidence="2">Uncharacterized protein</fullName>
    </submittedName>
</protein>
<evidence type="ECO:0000313" key="2">
    <source>
        <dbReference type="EMBL" id="PSR73205.1"/>
    </source>
</evidence>
<dbReference type="OrthoDB" id="5582146at2759"/>